<name>A0ACC1SXV8_9HYPO</name>
<sequence length="123" mass="13765">MLKGRPLVSLGMKIDASIMFPPFFARKPPVPFVISPVYFHFLRQAGLSLEQAKDEKAIDRESHPSPRPADDPVFARDKSMVTKQGTHALREIVTSDEKEAWSIMFHFFRLAGGWPGPWGGGLS</sequence>
<comment type="caution">
    <text evidence="1">The sequence shown here is derived from an EMBL/GenBank/DDBJ whole genome shotgun (WGS) entry which is preliminary data.</text>
</comment>
<gene>
    <name evidence="1" type="ORF">NM208_g857</name>
</gene>
<evidence type="ECO:0000313" key="1">
    <source>
        <dbReference type="EMBL" id="KAJ3548730.1"/>
    </source>
</evidence>
<dbReference type="Proteomes" id="UP001148629">
    <property type="component" value="Unassembled WGS sequence"/>
</dbReference>
<keyword evidence="2" id="KW-1185">Reference proteome</keyword>
<organism evidence="1 2">
    <name type="scientific">Fusarium decemcellulare</name>
    <dbReference type="NCBI Taxonomy" id="57161"/>
    <lineage>
        <taxon>Eukaryota</taxon>
        <taxon>Fungi</taxon>
        <taxon>Dikarya</taxon>
        <taxon>Ascomycota</taxon>
        <taxon>Pezizomycotina</taxon>
        <taxon>Sordariomycetes</taxon>
        <taxon>Hypocreomycetidae</taxon>
        <taxon>Hypocreales</taxon>
        <taxon>Nectriaceae</taxon>
        <taxon>Fusarium</taxon>
        <taxon>Fusarium decemcellulare species complex</taxon>
    </lineage>
</organism>
<accession>A0ACC1SXV8</accession>
<proteinExistence type="predicted"/>
<evidence type="ECO:0000313" key="2">
    <source>
        <dbReference type="Proteomes" id="UP001148629"/>
    </source>
</evidence>
<protein>
    <submittedName>
        <fullName evidence="1">Uncharacterized protein</fullName>
    </submittedName>
</protein>
<dbReference type="EMBL" id="JANRMS010000040">
    <property type="protein sequence ID" value="KAJ3548730.1"/>
    <property type="molecule type" value="Genomic_DNA"/>
</dbReference>
<reference evidence="1" key="1">
    <citation type="submission" date="2022-08" db="EMBL/GenBank/DDBJ databases">
        <title>Genome Sequence of Fusarium decemcellulare.</title>
        <authorList>
            <person name="Buettner E."/>
        </authorList>
    </citation>
    <scope>NUCLEOTIDE SEQUENCE</scope>
    <source>
        <strain evidence="1">Babe19</strain>
    </source>
</reference>